<feature type="region of interest" description="Disordered" evidence="2">
    <location>
        <begin position="66"/>
        <end position="101"/>
    </location>
</feature>
<dbReference type="RefSeq" id="XP_001417486.1">
    <property type="nucleotide sequence ID" value="XM_001417449.1"/>
</dbReference>
<keyword evidence="1" id="KW-0175">Coiled coil</keyword>
<evidence type="ECO:0000313" key="4">
    <source>
        <dbReference type="Proteomes" id="UP000001568"/>
    </source>
</evidence>
<dbReference type="EMBL" id="CP000584">
    <property type="protein sequence ID" value="ABO95779.1"/>
    <property type="molecule type" value="Genomic_DNA"/>
</dbReference>
<dbReference type="GeneID" id="5001500"/>
<feature type="region of interest" description="Disordered" evidence="2">
    <location>
        <begin position="123"/>
        <end position="148"/>
    </location>
</feature>
<feature type="compositionally biased region" description="Basic and acidic residues" evidence="2">
    <location>
        <begin position="350"/>
        <end position="364"/>
    </location>
</feature>
<reference evidence="3 4" key="1">
    <citation type="journal article" date="2007" name="Proc. Natl. Acad. Sci. U.S.A.">
        <title>The tiny eukaryote Ostreococcus provides genomic insights into the paradox of plankton speciation.</title>
        <authorList>
            <person name="Palenik B."/>
            <person name="Grimwood J."/>
            <person name="Aerts A."/>
            <person name="Rouze P."/>
            <person name="Salamov A."/>
            <person name="Putnam N."/>
            <person name="Dupont C."/>
            <person name="Jorgensen R."/>
            <person name="Derelle E."/>
            <person name="Rombauts S."/>
            <person name="Zhou K."/>
            <person name="Otillar R."/>
            <person name="Merchant S.S."/>
            <person name="Podell S."/>
            <person name="Gaasterland T."/>
            <person name="Napoli C."/>
            <person name="Gendler K."/>
            <person name="Manuell A."/>
            <person name="Tai V."/>
            <person name="Vallon O."/>
            <person name="Piganeau G."/>
            <person name="Jancek S."/>
            <person name="Heijde M."/>
            <person name="Jabbari K."/>
            <person name="Bowler C."/>
            <person name="Lohr M."/>
            <person name="Robbens S."/>
            <person name="Werner G."/>
            <person name="Dubchak I."/>
            <person name="Pazour G.J."/>
            <person name="Ren Q."/>
            <person name="Paulsen I."/>
            <person name="Delwiche C."/>
            <person name="Schmutz J."/>
            <person name="Rokhsar D."/>
            <person name="Van de Peer Y."/>
            <person name="Moreau H."/>
            <person name="Grigoriev I.V."/>
        </authorList>
    </citation>
    <scope>NUCLEOTIDE SEQUENCE [LARGE SCALE GENOMIC DNA]</scope>
    <source>
        <strain evidence="3 4">CCE9901</strain>
    </source>
</reference>
<dbReference type="STRING" id="436017.A4RVX4"/>
<feature type="compositionally biased region" description="Basic and acidic residues" evidence="2">
    <location>
        <begin position="1"/>
        <end position="27"/>
    </location>
</feature>
<dbReference type="KEGG" id="olu:OSTLU_31132"/>
<feature type="compositionally biased region" description="Acidic residues" evidence="2">
    <location>
        <begin position="35"/>
        <end position="45"/>
    </location>
</feature>
<feature type="coiled-coil region" evidence="1">
    <location>
        <begin position="249"/>
        <end position="283"/>
    </location>
</feature>
<evidence type="ECO:0000256" key="2">
    <source>
        <dbReference type="SAM" id="MobiDB-lite"/>
    </source>
</evidence>
<evidence type="ECO:0000256" key="1">
    <source>
        <dbReference type="SAM" id="Coils"/>
    </source>
</evidence>
<dbReference type="Gramene" id="ABO95779">
    <property type="protein sequence ID" value="ABO95779"/>
    <property type="gene ID" value="OSTLU_31132"/>
</dbReference>
<dbReference type="AlphaFoldDB" id="A4RVX4"/>
<sequence length="506" mass="56205">MLARERGENARLSEENARLGEELRARGTETPATRDEEEEEEEALDETVKELFDLVESERRARRALEEKLSEYERGAGEERDEDATRRAEEAEETVREQEKKLSQAADIIGELRTTLLQVMETENRGGAPESVTTNSQVDGEERRDGGTPLERTTAAVKVWEGKVEKLVLETVKSALERAMDSPALQTNKREGEQVVSSVTDAINHELSAIVENAMSGIVDEMRFQFGQEDEDEEEMGSVGGRKRFIVWLADENMRRAQLEEQLTNVQDELARSEASRQIATQRWLQAMNQIDGSAFDDESDLGEILSRVDDMSDDGTSVYSLEPGDLGSPRRRRPAANRRAMSVVGEAPMRSDARRRATKSETHEHVNLHDVSIGPHGRLETFKEEEDDPIVDLAIEATPGGSVYFALRAAARNVLVPCVTRAAVVIYRIAQHIHALCVYCASSPNFELIWPVVLLLAAFYWKIGAFDGAVVASPAVAVVAERTARARVAAPPAVAHHPPSIRIVD</sequence>
<protein>
    <submittedName>
        <fullName evidence="3">Uncharacterized protein</fullName>
    </submittedName>
</protein>
<feature type="region of interest" description="Disordered" evidence="2">
    <location>
        <begin position="1"/>
        <end position="46"/>
    </location>
</feature>
<keyword evidence="4" id="KW-1185">Reference proteome</keyword>
<proteinExistence type="predicted"/>
<gene>
    <name evidence="3" type="ORF">OSTLU_31132</name>
</gene>
<dbReference type="Proteomes" id="UP000001568">
    <property type="component" value="Chromosome 4"/>
</dbReference>
<dbReference type="OrthoDB" id="10483202at2759"/>
<dbReference type="HOGENOM" id="CLU_539062_0_0_1"/>
<feature type="region of interest" description="Disordered" evidence="2">
    <location>
        <begin position="313"/>
        <end position="364"/>
    </location>
</feature>
<organism evidence="3 4">
    <name type="scientific">Ostreococcus lucimarinus (strain CCE9901)</name>
    <dbReference type="NCBI Taxonomy" id="436017"/>
    <lineage>
        <taxon>Eukaryota</taxon>
        <taxon>Viridiplantae</taxon>
        <taxon>Chlorophyta</taxon>
        <taxon>Mamiellophyceae</taxon>
        <taxon>Mamiellales</taxon>
        <taxon>Bathycoccaceae</taxon>
        <taxon>Ostreococcus</taxon>
    </lineage>
</organism>
<accession>A4RVX4</accession>
<evidence type="ECO:0000313" key="3">
    <source>
        <dbReference type="EMBL" id="ABO95779.1"/>
    </source>
</evidence>
<name>A4RVX4_OSTLU</name>
<dbReference type="OMA" id="NFELIWP"/>